<dbReference type="Proteomes" id="UP000823749">
    <property type="component" value="Chromosome 13"/>
</dbReference>
<evidence type="ECO:0008006" key="3">
    <source>
        <dbReference type="Google" id="ProtNLM"/>
    </source>
</evidence>
<proteinExistence type="predicted"/>
<accession>A0AAV6HU13</accession>
<dbReference type="InterPro" id="IPR036047">
    <property type="entry name" value="F-box-like_dom_sf"/>
</dbReference>
<dbReference type="PANTHER" id="PTHR38926">
    <property type="entry name" value="F-BOX DOMAIN CONTAINING PROTEIN, EXPRESSED"/>
    <property type="match status" value="1"/>
</dbReference>
<evidence type="ECO:0000313" key="2">
    <source>
        <dbReference type="Proteomes" id="UP000823749"/>
    </source>
</evidence>
<organism evidence="1 2">
    <name type="scientific">Rhododendron griersonianum</name>
    <dbReference type="NCBI Taxonomy" id="479676"/>
    <lineage>
        <taxon>Eukaryota</taxon>
        <taxon>Viridiplantae</taxon>
        <taxon>Streptophyta</taxon>
        <taxon>Embryophyta</taxon>
        <taxon>Tracheophyta</taxon>
        <taxon>Spermatophyta</taxon>
        <taxon>Magnoliopsida</taxon>
        <taxon>eudicotyledons</taxon>
        <taxon>Gunneridae</taxon>
        <taxon>Pentapetalae</taxon>
        <taxon>asterids</taxon>
        <taxon>Ericales</taxon>
        <taxon>Ericaceae</taxon>
        <taxon>Ericoideae</taxon>
        <taxon>Rhodoreae</taxon>
        <taxon>Rhododendron</taxon>
    </lineage>
</organism>
<dbReference type="EMBL" id="JACTNZ010000013">
    <property type="protein sequence ID" value="KAG5516512.1"/>
    <property type="molecule type" value="Genomic_DNA"/>
</dbReference>
<comment type="caution">
    <text evidence="1">The sequence shown here is derived from an EMBL/GenBank/DDBJ whole genome shotgun (WGS) entry which is preliminary data.</text>
</comment>
<dbReference type="AlphaFoldDB" id="A0AAV6HU13"/>
<dbReference type="SUPFAM" id="SSF52047">
    <property type="entry name" value="RNI-like"/>
    <property type="match status" value="1"/>
</dbReference>
<reference evidence="1 2" key="1">
    <citation type="submission" date="2020-08" db="EMBL/GenBank/DDBJ databases">
        <title>Plant Genome Project.</title>
        <authorList>
            <person name="Zhang R.-G."/>
        </authorList>
    </citation>
    <scope>NUCLEOTIDE SEQUENCE [LARGE SCALE GENOMIC DNA]</scope>
    <source>
        <strain evidence="1">WSP0</strain>
        <tissue evidence="1">Leaf</tissue>
    </source>
</reference>
<protein>
    <recommendedName>
        <fullName evidence="3">F-box protein</fullName>
    </recommendedName>
</protein>
<dbReference type="InterPro" id="IPR032675">
    <property type="entry name" value="LRR_dom_sf"/>
</dbReference>
<dbReference type="SUPFAM" id="SSF81383">
    <property type="entry name" value="F-box domain"/>
    <property type="match status" value="1"/>
</dbReference>
<gene>
    <name evidence="1" type="ORF">RHGRI_037279</name>
</gene>
<dbReference type="Gene3D" id="3.80.10.10">
    <property type="entry name" value="Ribonuclease Inhibitor"/>
    <property type="match status" value="1"/>
</dbReference>
<keyword evidence="2" id="KW-1185">Reference proteome</keyword>
<dbReference type="Gene3D" id="1.20.1280.50">
    <property type="match status" value="1"/>
</dbReference>
<dbReference type="PANTHER" id="PTHR38926:SF5">
    <property type="entry name" value="F-BOX AND LEUCINE-RICH REPEAT PROTEIN 6"/>
    <property type="match status" value="1"/>
</dbReference>
<evidence type="ECO:0000313" key="1">
    <source>
        <dbReference type="EMBL" id="KAG5516512.1"/>
    </source>
</evidence>
<sequence length="654" mass="74409">MRSYRSETRKRRTMIKWESLNSDLLLHIFLRLEPLFLLSTVAFVCRPWGRLCFSRFLTKDGEKTLDLGGLKCDRSGFLFPTGPYGRIGTAGLMKLIRAVMDVYSCDDYDRVDDGDGTRVTPFTKMVFPFGPFVWSDAHLVYVAERILHVPREGRVQNQTKVKVVIFSRMKKALIADSKEPQQSLVIALEETQVRSNEFVASTRELKQPAPELKNSMPLQVDVFHPDSNVMPMESSIEFSHMHCKQQETPNICLRGVEVESKESDAHCVDAPEYVEDSTADLDNIHLMMINCKLLPESSSTVPKEFPVELHLVDLVNSSDHWTPKRPPTVDGIKERSMSKYKKIMFSFMIQVIYARCPHAFCRSPDLRELTLPCGSEITHKGFSRALRYWNEIEKMSIGPFRNNYDVYRIIEAAGIICKKLEVLSLSGFFVNLQLSPQIAQNLKGVKLLRLEKAYIGKVALKNILSKCKKLQKVEIWHCLTLEGNESDLLASCEIKKTEVDGVIKWSLVGDAEPHNLKNLLNLLWQGNMLAMHFWKSRVIIEGGLHLLEQFIGEVIDHRHGDLLSCCLTGRSVLIVVKCLWIPEMSDCSSSLHSGRCQSPNMLKKPPFSWFVLVLSGSNPLICKGDHEGKTWECFLSVSNYKQKSRDTADDDAMS</sequence>
<name>A0AAV6HU13_9ERIC</name>